<accession>A0A4R3KBA5</accession>
<dbReference type="PANTHER" id="PTHR34308:SF1">
    <property type="entry name" value="COBALAMIN BIOSYNTHESIS PROTEIN CBIB"/>
    <property type="match status" value="1"/>
</dbReference>
<proteinExistence type="inferred from homology"/>
<keyword evidence="11" id="KW-1185">Reference proteome</keyword>
<evidence type="ECO:0000256" key="3">
    <source>
        <dbReference type="ARBA" id="ARBA00006263"/>
    </source>
</evidence>
<evidence type="ECO:0000256" key="6">
    <source>
        <dbReference type="ARBA" id="ARBA00022692"/>
    </source>
</evidence>
<evidence type="ECO:0000256" key="1">
    <source>
        <dbReference type="ARBA" id="ARBA00004651"/>
    </source>
</evidence>
<comment type="pathway">
    <text evidence="2 9">Cofactor biosynthesis; adenosylcobalamin biosynthesis.</text>
</comment>
<dbReference type="Proteomes" id="UP000295188">
    <property type="component" value="Unassembled WGS sequence"/>
</dbReference>
<feature type="transmembrane region" description="Helical" evidence="9">
    <location>
        <begin position="299"/>
        <end position="322"/>
    </location>
</feature>
<dbReference type="UniPathway" id="UPA00148"/>
<organism evidence="10 11">
    <name type="scientific">Pectinatus cerevisiiphilus</name>
    <dbReference type="NCBI Taxonomy" id="86956"/>
    <lineage>
        <taxon>Bacteria</taxon>
        <taxon>Bacillati</taxon>
        <taxon>Bacillota</taxon>
        <taxon>Negativicutes</taxon>
        <taxon>Selenomonadales</taxon>
        <taxon>Selenomonadaceae</taxon>
        <taxon>Pectinatus</taxon>
    </lineage>
</organism>
<dbReference type="AlphaFoldDB" id="A0A4R3KBA5"/>
<dbReference type="PANTHER" id="PTHR34308">
    <property type="entry name" value="COBALAMIN BIOSYNTHESIS PROTEIN CBIB"/>
    <property type="match status" value="1"/>
</dbReference>
<dbReference type="GO" id="GO:0015420">
    <property type="term" value="F:ABC-type vitamin B12 transporter activity"/>
    <property type="evidence" value="ECO:0007669"/>
    <property type="project" value="UniProtKB-UniRule"/>
</dbReference>
<dbReference type="GO" id="GO:0048472">
    <property type="term" value="F:threonine-phosphate decarboxylase activity"/>
    <property type="evidence" value="ECO:0007669"/>
    <property type="project" value="InterPro"/>
</dbReference>
<dbReference type="HAMAP" id="MF_00024">
    <property type="entry name" value="CobD_CbiB"/>
    <property type="match status" value="1"/>
</dbReference>
<evidence type="ECO:0000256" key="4">
    <source>
        <dbReference type="ARBA" id="ARBA00022475"/>
    </source>
</evidence>
<dbReference type="GO" id="GO:0005886">
    <property type="term" value="C:plasma membrane"/>
    <property type="evidence" value="ECO:0007669"/>
    <property type="project" value="UniProtKB-SubCell"/>
</dbReference>
<dbReference type="EMBL" id="SMAA01000004">
    <property type="protein sequence ID" value="TCS80426.1"/>
    <property type="molecule type" value="Genomic_DNA"/>
</dbReference>
<dbReference type="Pfam" id="PF03186">
    <property type="entry name" value="CobD_Cbib"/>
    <property type="match status" value="1"/>
</dbReference>
<keyword evidence="8 9" id="KW-0472">Membrane</keyword>
<keyword evidence="4 9" id="KW-1003">Cell membrane</keyword>
<dbReference type="OrthoDB" id="9811967at2"/>
<dbReference type="NCBIfam" id="TIGR00380">
    <property type="entry name" value="cobal_cbiB"/>
    <property type="match status" value="1"/>
</dbReference>
<name>A0A4R3KBA5_9FIRM</name>
<feature type="transmembrane region" description="Helical" evidence="9">
    <location>
        <begin position="49"/>
        <end position="76"/>
    </location>
</feature>
<evidence type="ECO:0000313" key="11">
    <source>
        <dbReference type="Proteomes" id="UP000295188"/>
    </source>
</evidence>
<evidence type="ECO:0000256" key="7">
    <source>
        <dbReference type="ARBA" id="ARBA00022989"/>
    </source>
</evidence>
<comment type="subcellular location">
    <subcellularLocation>
        <location evidence="1 9">Cell membrane</location>
        <topology evidence="1 9">Multi-pass membrane protein</topology>
    </subcellularLocation>
</comment>
<keyword evidence="7 9" id="KW-1133">Transmembrane helix</keyword>
<sequence length="326" mass="36437">MTPVIIAVCAFIIDTIIGDPQSRLHPVALMGNLVSILERALRWDQQGKYLKIAAGTIFALILLTIAYGLGWLIVWAMDVSTFAWWVRVFIEALLLSFMISPKSLMQAGQEVIYSLQRDDLLGAREKVHCIVGRDVENMDEPEIVRATVETIAENTTDGIISPLFYFFIGGLPLAILYRMANTLDSMVGYKNEKYLYFGKVSARIDDLLNLVPARITGILIVVAAAILHFDYRMAWKMLIRDARKHPSPNGGFSEAAVAGALNVRLGGKNFYFGLPHFRAYMGDALQKLCARHIVAATQIMYTVTVLFIALVIVLMPVVPTWWHQGF</sequence>
<dbReference type="InterPro" id="IPR004485">
    <property type="entry name" value="Cobalamin_biosynth_CobD/CbiB"/>
</dbReference>
<evidence type="ECO:0000256" key="8">
    <source>
        <dbReference type="ARBA" id="ARBA00023136"/>
    </source>
</evidence>
<gene>
    <name evidence="9" type="primary">cobD</name>
    <name evidence="10" type="ORF">EDC37_10428</name>
</gene>
<evidence type="ECO:0000256" key="5">
    <source>
        <dbReference type="ARBA" id="ARBA00022573"/>
    </source>
</evidence>
<comment type="similarity">
    <text evidence="3 9">Belongs to the CobD/CbiB family.</text>
</comment>
<dbReference type="GO" id="GO:0009236">
    <property type="term" value="P:cobalamin biosynthetic process"/>
    <property type="evidence" value="ECO:0007669"/>
    <property type="project" value="UniProtKB-UniRule"/>
</dbReference>
<keyword evidence="6 9" id="KW-0812">Transmembrane</keyword>
<keyword evidence="5 9" id="KW-0169">Cobalamin biosynthesis</keyword>
<comment type="caution">
    <text evidence="10">The sequence shown here is derived from an EMBL/GenBank/DDBJ whole genome shotgun (WGS) entry which is preliminary data.</text>
</comment>
<dbReference type="RefSeq" id="WP_132547887.1">
    <property type="nucleotide sequence ID" value="NZ_SMAA01000004.1"/>
</dbReference>
<evidence type="ECO:0000313" key="10">
    <source>
        <dbReference type="EMBL" id="TCS80426.1"/>
    </source>
</evidence>
<evidence type="ECO:0000256" key="9">
    <source>
        <dbReference type="HAMAP-Rule" id="MF_00024"/>
    </source>
</evidence>
<protein>
    <recommendedName>
        <fullName evidence="9">Cobalamin biosynthesis protein CobD</fullName>
    </recommendedName>
</protein>
<feature type="transmembrane region" description="Helical" evidence="9">
    <location>
        <begin position="82"/>
        <end position="99"/>
    </location>
</feature>
<evidence type="ECO:0000256" key="2">
    <source>
        <dbReference type="ARBA" id="ARBA00004953"/>
    </source>
</evidence>
<comment type="function">
    <text evidence="9">Converts cobyric acid to cobinamide by the addition of aminopropanol on the F carboxylic group.</text>
</comment>
<feature type="transmembrane region" description="Helical" evidence="9">
    <location>
        <begin position="163"/>
        <end position="180"/>
    </location>
</feature>
<reference evidence="10 11" key="1">
    <citation type="submission" date="2019-03" db="EMBL/GenBank/DDBJ databases">
        <title>Genomic Encyclopedia of Type Strains, Phase IV (KMG-IV): sequencing the most valuable type-strain genomes for metagenomic binning, comparative biology and taxonomic classification.</title>
        <authorList>
            <person name="Goeker M."/>
        </authorList>
    </citation>
    <scope>NUCLEOTIDE SEQUENCE [LARGE SCALE GENOMIC DNA]</scope>
    <source>
        <strain evidence="10 11">DSM 20467</strain>
    </source>
</reference>
<feature type="transmembrane region" description="Helical" evidence="9">
    <location>
        <begin position="211"/>
        <end position="231"/>
    </location>
</feature>